<comment type="similarity">
    <text evidence="5">Belongs to the PINc/VapC protein family.</text>
</comment>
<keyword evidence="3 5" id="KW-0479">Metal-binding</keyword>
<name>D5MMH4_METO1</name>
<feature type="binding site" evidence="5">
    <location>
        <position position="6"/>
    </location>
    <ligand>
        <name>Mg(2+)</name>
        <dbReference type="ChEBI" id="CHEBI:18420"/>
    </ligand>
</feature>
<dbReference type="InterPro" id="IPR052106">
    <property type="entry name" value="PINc/VapC_TA"/>
</dbReference>
<dbReference type="SUPFAM" id="SSF88723">
    <property type="entry name" value="PIN domain-like"/>
    <property type="match status" value="1"/>
</dbReference>
<reference evidence="7 8" key="1">
    <citation type="journal article" date="2010" name="Nature">
        <title>Nitrite-driven anaerobic methane oxidation by oxygenic bacteria.</title>
        <authorList>
            <person name="Ettwig K.F."/>
            <person name="Butler M.K."/>
            <person name="Le Paslier D."/>
            <person name="Pelletier E."/>
            <person name="Mangenot S."/>
            <person name="Kuypers M.M.M."/>
            <person name="Schreiber F."/>
            <person name="Dutilh B.E."/>
            <person name="Zedelius J."/>
            <person name="de Beer D."/>
            <person name="Gloerich J."/>
            <person name="Wessels H.J.C.T."/>
            <person name="van Allen T."/>
            <person name="Luesken F."/>
            <person name="Wu M."/>
            <person name="van de Pas-Schoonen K.T."/>
            <person name="Op den Camp H.J.M."/>
            <person name="Janssen-Megens E.M."/>
            <person name="Francoijs K-J."/>
            <person name="Stunnenberg H."/>
            <person name="Weissenbach J."/>
            <person name="Jetten M.S.M."/>
            <person name="Strous M."/>
        </authorList>
    </citation>
    <scope>NUCLEOTIDE SEQUENCE [LARGE SCALE GENOMIC DNA]</scope>
</reference>
<dbReference type="eggNOG" id="COG1848">
    <property type="taxonomic scope" value="Bacteria"/>
</dbReference>
<feature type="binding site" evidence="5">
    <location>
        <position position="102"/>
    </location>
    <ligand>
        <name>Mg(2+)</name>
        <dbReference type="ChEBI" id="CHEBI:18420"/>
    </ligand>
</feature>
<evidence type="ECO:0000256" key="3">
    <source>
        <dbReference type="ARBA" id="ARBA00022723"/>
    </source>
</evidence>
<evidence type="ECO:0000256" key="4">
    <source>
        <dbReference type="ARBA" id="ARBA00022801"/>
    </source>
</evidence>
<comment type="cofactor">
    <cofactor evidence="5">
        <name>Mg(2+)</name>
        <dbReference type="ChEBI" id="CHEBI:18420"/>
    </cofactor>
</comment>
<keyword evidence="5" id="KW-0460">Magnesium</keyword>
<dbReference type="InterPro" id="IPR022907">
    <property type="entry name" value="VapC_family"/>
</dbReference>
<dbReference type="GO" id="GO:0016787">
    <property type="term" value="F:hydrolase activity"/>
    <property type="evidence" value="ECO:0007669"/>
    <property type="project" value="UniProtKB-KW"/>
</dbReference>
<evidence type="ECO:0000256" key="1">
    <source>
        <dbReference type="ARBA" id="ARBA00022649"/>
    </source>
</evidence>
<keyword evidence="1 5" id="KW-1277">Toxin-antitoxin system</keyword>
<keyword evidence="2 5" id="KW-0540">Nuclease</keyword>
<evidence type="ECO:0000256" key="5">
    <source>
        <dbReference type="HAMAP-Rule" id="MF_00265"/>
    </source>
</evidence>
<comment type="function">
    <text evidence="5">Toxic component of a toxin-antitoxin (TA) system. An RNase.</text>
</comment>
<dbReference type="AlphaFoldDB" id="D5MMH4"/>
<dbReference type="KEGG" id="mox:DAMO_3023"/>
<dbReference type="PANTHER" id="PTHR38826">
    <property type="entry name" value="RIBONUCLEASE VAPC13"/>
    <property type="match status" value="1"/>
</dbReference>
<evidence type="ECO:0000313" key="7">
    <source>
        <dbReference type="EMBL" id="CBE70096.1"/>
    </source>
</evidence>
<dbReference type="EMBL" id="FP565575">
    <property type="protein sequence ID" value="CBE70096.1"/>
    <property type="molecule type" value="Genomic_DNA"/>
</dbReference>
<protein>
    <recommendedName>
        <fullName evidence="5">Ribonuclease VapC</fullName>
        <shortName evidence="5">RNase VapC</shortName>
        <ecNumber evidence="5">3.1.-.-</ecNumber>
    </recommendedName>
    <alternativeName>
        <fullName evidence="5">Toxin VapC</fullName>
    </alternativeName>
</protein>
<sequence>MKSFLDTNIFMYAAGREHPMKGPCVAILRRVALDELEALTNAEVLQEILYRYRAIEEGERGLHLARLAVDQVGGEILPVTLADMQRAFDLVARYRAMITSRDAVHAATALNHGLKHIISVDSHFDVIEGIIRVDPRKATRLKT</sequence>
<gene>
    <name evidence="5" type="primary">vapC</name>
    <name evidence="7" type="ORF">DAMO_3023</name>
</gene>
<accession>D5MMH4</accession>
<dbReference type="GO" id="GO:0004540">
    <property type="term" value="F:RNA nuclease activity"/>
    <property type="evidence" value="ECO:0007669"/>
    <property type="project" value="InterPro"/>
</dbReference>
<feature type="domain" description="PIN" evidence="6">
    <location>
        <begin position="4"/>
        <end position="127"/>
    </location>
</feature>
<dbReference type="InterPro" id="IPR002716">
    <property type="entry name" value="PIN_dom"/>
</dbReference>
<dbReference type="STRING" id="671143.DAMO_3023"/>
<organism evidence="7 8">
    <name type="scientific">Methylomirabilis oxygeniifera</name>
    <dbReference type="NCBI Taxonomy" id="671143"/>
    <lineage>
        <taxon>Bacteria</taxon>
        <taxon>Candidatus Methylomirabilota</taxon>
        <taxon>Candidatus Methylomirabilia</taxon>
        <taxon>Candidatus Methylomirabilales</taxon>
        <taxon>Candidatus Methylomirabilaceae</taxon>
        <taxon>Candidatus Methylomirabilis</taxon>
    </lineage>
</organism>
<keyword evidence="4 5" id="KW-0378">Hydrolase</keyword>
<dbReference type="PANTHER" id="PTHR38826:SF5">
    <property type="entry name" value="RIBONUCLEASE VAPC13"/>
    <property type="match status" value="1"/>
</dbReference>
<proteinExistence type="inferred from homology"/>
<evidence type="ECO:0000259" key="6">
    <source>
        <dbReference type="Pfam" id="PF01850"/>
    </source>
</evidence>
<dbReference type="HAMAP" id="MF_00265">
    <property type="entry name" value="VapC_Nob1"/>
    <property type="match status" value="1"/>
</dbReference>
<dbReference type="GO" id="GO:0090729">
    <property type="term" value="F:toxin activity"/>
    <property type="evidence" value="ECO:0007669"/>
    <property type="project" value="UniProtKB-KW"/>
</dbReference>
<dbReference type="Gene3D" id="3.40.50.1010">
    <property type="entry name" value="5'-nuclease"/>
    <property type="match status" value="1"/>
</dbReference>
<evidence type="ECO:0000256" key="2">
    <source>
        <dbReference type="ARBA" id="ARBA00022722"/>
    </source>
</evidence>
<dbReference type="HOGENOM" id="CLU_161973_0_0_0"/>
<dbReference type="InterPro" id="IPR029060">
    <property type="entry name" value="PIN-like_dom_sf"/>
</dbReference>
<keyword evidence="5" id="KW-0800">Toxin</keyword>
<dbReference type="Proteomes" id="UP000006898">
    <property type="component" value="Chromosome"/>
</dbReference>
<evidence type="ECO:0000313" key="8">
    <source>
        <dbReference type="Proteomes" id="UP000006898"/>
    </source>
</evidence>
<dbReference type="Pfam" id="PF01850">
    <property type="entry name" value="PIN"/>
    <property type="match status" value="1"/>
</dbReference>
<dbReference type="EC" id="3.1.-.-" evidence="5"/>
<dbReference type="GO" id="GO:0000287">
    <property type="term" value="F:magnesium ion binding"/>
    <property type="evidence" value="ECO:0007669"/>
    <property type="project" value="UniProtKB-UniRule"/>
</dbReference>